<evidence type="ECO:0000256" key="4">
    <source>
        <dbReference type="ARBA" id="ARBA00022725"/>
    </source>
</evidence>
<evidence type="ECO:0000313" key="10">
    <source>
        <dbReference type="Proteomes" id="UP000515208"/>
    </source>
</evidence>
<organism evidence="10 11">
    <name type="scientific">Bison bison bison</name>
    <name type="common">North American plains bison</name>
    <dbReference type="NCBI Taxonomy" id="43346"/>
    <lineage>
        <taxon>Eukaryota</taxon>
        <taxon>Metazoa</taxon>
        <taxon>Chordata</taxon>
        <taxon>Craniata</taxon>
        <taxon>Vertebrata</taxon>
        <taxon>Euteleostomi</taxon>
        <taxon>Mammalia</taxon>
        <taxon>Eutheria</taxon>
        <taxon>Laurasiatheria</taxon>
        <taxon>Artiodactyla</taxon>
        <taxon>Ruminantia</taxon>
        <taxon>Pecora</taxon>
        <taxon>Bovidae</taxon>
        <taxon>Bovinae</taxon>
        <taxon>Bison</taxon>
    </lineage>
</organism>
<evidence type="ECO:0000256" key="2">
    <source>
        <dbReference type="ARBA" id="ARBA00022606"/>
    </source>
</evidence>
<keyword evidence="3 8" id="KW-0812">Transmembrane</keyword>
<evidence type="ECO:0000256" key="7">
    <source>
        <dbReference type="ARBA" id="ARBA00023224"/>
    </source>
</evidence>
<reference evidence="11" key="1">
    <citation type="submission" date="2025-08" db="UniProtKB">
        <authorList>
            <consortium name="RefSeq"/>
        </authorList>
    </citation>
    <scope>IDENTIFICATION</scope>
    <source>
        <tissue evidence="11">Blood</tissue>
    </source>
</reference>
<evidence type="ECO:0000259" key="9">
    <source>
        <dbReference type="PROSITE" id="PS50262"/>
    </source>
</evidence>
<feature type="transmembrane region" description="Helical" evidence="8">
    <location>
        <begin position="26"/>
        <end position="52"/>
    </location>
</feature>
<gene>
    <name evidence="11" type="primary">LOC105003161</name>
</gene>
<dbReference type="PRINTS" id="PR00245">
    <property type="entry name" value="OLFACTORYR"/>
</dbReference>
<evidence type="ECO:0000256" key="5">
    <source>
        <dbReference type="ARBA" id="ARBA00022989"/>
    </source>
</evidence>
<dbReference type="GeneID" id="105003161"/>
<evidence type="ECO:0000313" key="11">
    <source>
        <dbReference type="RefSeq" id="XP_010858453.1"/>
    </source>
</evidence>
<feature type="transmembrane region" description="Helical" evidence="8">
    <location>
        <begin position="91"/>
        <end position="108"/>
    </location>
</feature>
<dbReference type="GO" id="GO:0005886">
    <property type="term" value="C:plasma membrane"/>
    <property type="evidence" value="ECO:0007669"/>
    <property type="project" value="TreeGrafter"/>
</dbReference>
<keyword evidence="6 8" id="KW-0472">Membrane</keyword>
<keyword evidence="4" id="KW-0552">Olfaction</keyword>
<feature type="domain" description="G-protein coupled receptors family 1 profile" evidence="9">
    <location>
        <begin position="8"/>
        <end position="259"/>
    </location>
</feature>
<feature type="transmembrane region" description="Helical" evidence="8">
    <location>
        <begin position="115"/>
        <end position="135"/>
    </location>
</feature>
<dbReference type="PANTHER" id="PTHR26450:SF81">
    <property type="entry name" value="OLFACTORY RECEPTOR 51J1"/>
    <property type="match status" value="1"/>
</dbReference>
<dbReference type="Pfam" id="PF13853">
    <property type="entry name" value="7tm_4"/>
    <property type="match status" value="1"/>
</dbReference>
<evidence type="ECO:0000256" key="1">
    <source>
        <dbReference type="ARBA" id="ARBA00004141"/>
    </source>
</evidence>
<dbReference type="InterPro" id="IPR017452">
    <property type="entry name" value="GPCR_Rhodpsn_7TM"/>
</dbReference>
<dbReference type="InterPro" id="IPR050402">
    <property type="entry name" value="OR51/52/56-like"/>
</dbReference>
<keyword evidence="5 8" id="KW-1133">Transmembrane helix</keyword>
<dbReference type="PROSITE" id="PS50262">
    <property type="entry name" value="G_PROTEIN_RECEP_F1_2"/>
    <property type="match status" value="1"/>
</dbReference>
<dbReference type="AlphaFoldDB" id="A0A6P3IVT5"/>
<dbReference type="RefSeq" id="XP_010858453.1">
    <property type="nucleotide sequence ID" value="XM_010860151.1"/>
</dbReference>
<name>A0A6P3IVT5_BISBB</name>
<dbReference type="Proteomes" id="UP000515208">
    <property type="component" value="Unplaced"/>
</dbReference>
<dbReference type="Gene3D" id="1.20.1070.10">
    <property type="entry name" value="Rhodopsin 7-helix transmembrane proteins"/>
    <property type="match status" value="1"/>
</dbReference>
<keyword evidence="7" id="KW-0807">Transducer</keyword>
<accession>A0A6P3IVT5</accession>
<dbReference type="SUPFAM" id="SSF81321">
    <property type="entry name" value="Family A G protein-coupled receptor-like"/>
    <property type="match status" value="1"/>
</dbReference>
<proteinExistence type="predicted"/>
<evidence type="ECO:0000256" key="6">
    <source>
        <dbReference type="ARBA" id="ARBA00023136"/>
    </source>
</evidence>
<dbReference type="OrthoDB" id="9444602at2759"/>
<dbReference type="GO" id="GO:0007186">
    <property type="term" value="P:G protein-coupled receptor signaling pathway"/>
    <property type="evidence" value="ECO:0007669"/>
    <property type="project" value="InterPro"/>
</dbReference>
<keyword evidence="2" id="KW-0716">Sensory transduction</keyword>
<dbReference type="PANTHER" id="PTHR26450">
    <property type="entry name" value="OLFACTORY RECEPTOR 56B1-RELATED"/>
    <property type="match status" value="1"/>
</dbReference>
<keyword evidence="10" id="KW-1185">Reference proteome</keyword>
<comment type="subcellular location">
    <subcellularLocation>
        <location evidence="1">Membrane</location>
        <topology evidence="1">Multi-pass membrane protein</topology>
    </subcellularLocation>
</comment>
<evidence type="ECO:0000256" key="8">
    <source>
        <dbReference type="SAM" id="Phobius"/>
    </source>
</evidence>
<protein>
    <submittedName>
        <fullName evidence="11">Olfactory receptor 51I2-like</fullName>
    </submittedName>
</protein>
<feature type="transmembrane region" description="Helical" evidence="8">
    <location>
        <begin position="208"/>
        <end position="231"/>
    </location>
</feature>
<evidence type="ECO:0000256" key="3">
    <source>
        <dbReference type="ARBA" id="ARBA00022692"/>
    </source>
</evidence>
<sequence length="310" mass="34831">MYTIIFLGNGIILHIVRFDPALHQPVYFFLAMLAFVELGVSVSLPTVLGIFLFGINNISFGGCLLQIFSMYSYSLCMESGILLAMSVDHFVAIYSPLQYTIILTILRISRMGVTIAFHSVVLVFPLLLLLKRLLFCSHNTLTHSYCLHSDLIKLPCGDTHPNSILGLFVISFTFGLDSLLIVISCMLILHTVLGIASGAGRWRALNTCVSHTSAVPVYYVPIIILSLIHRFGHHLPLFLHTVMASVYLFFPPVANRIVYSIKTKEVLRSIVRHCLKRGVWYLRGYSENTGTWIRAIAWILDFQMGKLYSA</sequence>
<feature type="transmembrane region" description="Helical" evidence="8">
    <location>
        <begin position="164"/>
        <end position="196"/>
    </location>
</feature>
<dbReference type="GO" id="GO:0004984">
    <property type="term" value="F:olfactory receptor activity"/>
    <property type="evidence" value="ECO:0007669"/>
    <property type="project" value="InterPro"/>
</dbReference>
<dbReference type="KEGG" id="bbis:105003161"/>
<dbReference type="InterPro" id="IPR000725">
    <property type="entry name" value="Olfact_rcpt"/>
</dbReference>
<feature type="transmembrane region" description="Helical" evidence="8">
    <location>
        <begin position="237"/>
        <end position="259"/>
    </location>
</feature>